<gene>
    <name evidence="1" type="ORF">Q5H94_14400</name>
</gene>
<comment type="caution">
    <text evidence="1">The sequence shown here is derived from an EMBL/GenBank/DDBJ whole genome shotgun (WGS) entry which is preliminary data.</text>
</comment>
<keyword evidence="2" id="KW-1185">Reference proteome</keyword>
<protein>
    <submittedName>
        <fullName evidence="1">Biliverdin-producing heme oxygenase</fullName>
    </submittedName>
</protein>
<proteinExistence type="predicted"/>
<evidence type="ECO:0000313" key="1">
    <source>
        <dbReference type="EMBL" id="MDO7843522.1"/>
    </source>
</evidence>
<sequence length="157" mass="15938">MDAAFAGYDLATPDGYRGFLLAHARVLPGVEAALAPTALIAGWVGRTDALLADLDALAAPVPPVSPVVLPSGEGARWGAFYVLEGSRLGGAFLARQVAAGFPKAYLEAVHAPGRWQHILAALDRAAGGPDWIADAVAGAKAVFAAYGHAAGETRPGA</sequence>
<dbReference type="EMBL" id="JAUQSZ010000010">
    <property type="protein sequence ID" value="MDO7843522.1"/>
    <property type="molecule type" value="Genomic_DNA"/>
</dbReference>
<accession>A0ABT9A116</accession>
<dbReference type="CDD" id="cd19166">
    <property type="entry name" value="HemeO-bac"/>
    <property type="match status" value="1"/>
</dbReference>
<dbReference type="Proteomes" id="UP001176468">
    <property type="component" value="Unassembled WGS sequence"/>
</dbReference>
<name>A0ABT9A116_9SPHN</name>
<reference evidence="1" key="1">
    <citation type="submission" date="2023-07" db="EMBL/GenBank/DDBJ databases">
        <authorList>
            <person name="Kim M.K."/>
        </authorList>
    </citation>
    <scope>NUCLEOTIDE SEQUENCE</scope>
    <source>
        <strain evidence="1">CA1-15</strain>
    </source>
</reference>
<dbReference type="SUPFAM" id="SSF48613">
    <property type="entry name" value="Heme oxygenase-like"/>
    <property type="match status" value="1"/>
</dbReference>
<evidence type="ECO:0000313" key="2">
    <source>
        <dbReference type="Proteomes" id="UP001176468"/>
    </source>
</evidence>
<dbReference type="InterPro" id="IPR016084">
    <property type="entry name" value="Haem_Oase-like_multi-hlx"/>
</dbReference>
<dbReference type="Gene3D" id="1.20.910.10">
    <property type="entry name" value="Heme oxygenase-like"/>
    <property type="match status" value="1"/>
</dbReference>
<organism evidence="1 2">
    <name type="scientific">Sphingomonas immobilis</name>
    <dbReference type="NCBI Taxonomy" id="3063997"/>
    <lineage>
        <taxon>Bacteria</taxon>
        <taxon>Pseudomonadati</taxon>
        <taxon>Pseudomonadota</taxon>
        <taxon>Alphaproteobacteria</taxon>
        <taxon>Sphingomonadales</taxon>
        <taxon>Sphingomonadaceae</taxon>
        <taxon>Sphingomonas</taxon>
    </lineage>
</organism>